<protein>
    <recommendedName>
        <fullName evidence="4">B box-type domain-containing protein</fullName>
    </recommendedName>
</protein>
<name>A0A820BDS0_9BILA</name>
<evidence type="ECO:0008006" key="4">
    <source>
        <dbReference type="Google" id="ProtNLM"/>
    </source>
</evidence>
<feature type="non-terminal residue" evidence="2">
    <location>
        <position position="127"/>
    </location>
</feature>
<organism evidence="2 3">
    <name type="scientific">Adineta steineri</name>
    <dbReference type="NCBI Taxonomy" id="433720"/>
    <lineage>
        <taxon>Eukaryota</taxon>
        <taxon>Metazoa</taxon>
        <taxon>Spiralia</taxon>
        <taxon>Gnathifera</taxon>
        <taxon>Rotifera</taxon>
        <taxon>Eurotatoria</taxon>
        <taxon>Bdelloidea</taxon>
        <taxon>Adinetida</taxon>
        <taxon>Adinetidae</taxon>
        <taxon>Adineta</taxon>
    </lineage>
</organism>
<feature type="coiled-coil region" evidence="1">
    <location>
        <begin position="38"/>
        <end position="65"/>
    </location>
</feature>
<sequence length="127" mass="15167">MTIASNKTLCFICNEEKITHPCKGCSKEFCFKDLAEHKQILNDELDHIVSEYNEFEKTIDEQKQNPSNHLLMKKIDQWEINSIEKIKEKAQHWREVVLEYSPTLINDIEKKFNDLTEQIKQIREENE</sequence>
<reference evidence="2" key="1">
    <citation type="submission" date="2021-02" db="EMBL/GenBank/DDBJ databases">
        <authorList>
            <person name="Nowell W R."/>
        </authorList>
    </citation>
    <scope>NUCLEOTIDE SEQUENCE</scope>
</reference>
<keyword evidence="1" id="KW-0175">Coiled coil</keyword>
<dbReference type="EMBL" id="CAJOAZ010008769">
    <property type="protein sequence ID" value="CAF4191031.1"/>
    <property type="molecule type" value="Genomic_DNA"/>
</dbReference>
<dbReference type="AlphaFoldDB" id="A0A820BDS0"/>
<comment type="caution">
    <text evidence="2">The sequence shown here is derived from an EMBL/GenBank/DDBJ whole genome shotgun (WGS) entry which is preliminary data.</text>
</comment>
<proteinExistence type="predicted"/>
<evidence type="ECO:0000313" key="3">
    <source>
        <dbReference type="Proteomes" id="UP000663844"/>
    </source>
</evidence>
<dbReference type="Proteomes" id="UP000663844">
    <property type="component" value="Unassembled WGS sequence"/>
</dbReference>
<gene>
    <name evidence="2" type="ORF">OXD698_LOCUS40286</name>
</gene>
<evidence type="ECO:0000313" key="2">
    <source>
        <dbReference type="EMBL" id="CAF4191031.1"/>
    </source>
</evidence>
<evidence type="ECO:0000256" key="1">
    <source>
        <dbReference type="SAM" id="Coils"/>
    </source>
</evidence>
<accession>A0A820BDS0</accession>